<dbReference type="Pfam" id="PF09860">
    <property type="entry name" value="DUF2087"/>
    <property type="match status" value="1"/>
</dbReference>
<protein>
    <recommendedName>
        <fullName evidence="2">DUF2087 domain-containing protein</fullName>
    </recommendedName>
</protein>
<dbReference type="GO" id="GO:0006355">
    <property type="term" value="P:regulation of DNA-templated transcription"/>
    <property type="evidence" value="ECO:0007669"/>
    <property type="project" value="InterPro"/>
</dbReference>
<accession>A0A1M5VVQ4</accession>
<dbReference type="InterPro" id="IPR036388">
    <property type="entry name" value="WH-like_DNA-bd_sf"/>
</dbReference>
<gene>
    <name evidence="3" type="ORF">SAMN02745941_00804</name>
</gene>
<evidence type="ECO:0000313" key="3">
    <source>
        <dbReference type="EMBL" id="SHH79074.1"/>
    </source>
</evidence>
<dbReference type="CDD" id="cd10451">
    <property type="entry name" value="GIY-YIG_LuxR_like"/>
    <property type="match status" value="1"/>
</dbReference>
<evidence type="ECO:0000259" key="2">
    <source>
        <dbReference type="Pfam" id="PF09860"/>
    </source>
</evidence>
<dbReference type="AlphaFoldDB" id="A0A1M5VVQ4"/>
<feature type="domain" description="DUF2087" evidence="2">
    <location>
        <begin position="129"/>
        <end position="197"/>
    </location>
</feature>
<name>A0A1M5VVQ4_9CLOT</name>
<evidence type="ECO:0000256" key="1">
    <source>
        <dbReference type="SAM" id="Coils"/>
    </source>
</evidence>
<dbReference type="RefSeq" id="WP_073016980.1">
    <property type="nucleotide sequence ID" value="NZ_FQXU01000004.1"/>
</dbReference>
<dbReference type="InterPro" id="IPR016032">
    <property type="entry name" value="Sig_transdc_resp-reg_C-effctor"/>
</dbReference>
<dbReference type="GO" id="GO:0003677">
    <property type="term" value="F:DNA binding"/>
    <property type="evidence" value="ECO:0007669"/>
    <property type="project" value="InterPro"/>
</dbReference>
<sequence>MKELIRNANIDDFKRGFIWDSKKGVFVCLTCGKDIEENEEEHVMSHGNSIERLLMLEKKIIGLTDIQKEFISMISNRYDDKEIGEKLGCTESTVRNMRFSIRERARQARAFLAIIELAEENMPVETSFRIRTFPVKENKRKLLLPKFANLFEPNKEYSEAEVNKIIKNIYEDYAIIRRYLVDYDYLTRTIDGSKYYRKYEENIMDKRQLINEYKQKEVEMGIIRIYNKITGYSYVEISENLYKPFEAIKFQLNMNKLKLKYKELQEDWNKYGEEKFDFEILEKLSPKESASDKENIEELKALLNMWIENQGESLKIYN</sequence>
<dbReference type="Gene3D" id="1.10.10.10">
    <property type="entry name" value="Winged helix-like DNA-binding domain superfamily/Winged helix DNA-binding domain"/>
    <property type="match status" value="1"/>
</dbReference>
<feature type="coiled-coil region" evidence="1">
    <location>
        <begin position="247"/>
        <end position="274"/>
    </location>
</feature>
<dbReference type="SUPFAM" id="SSF46894">
    <property type="entry name" value="C-terminal effector domain of the bipartite response regulators"/>
    <property type="match status" value="1"/>
</dbReference>
<keyword evidence="1" id="KW-0175">Coiled coil</keyword>
<dbReference type="InterPro" id="IPR018656">
    <property type="entry name" value="DUF2087"/>
</dbReference>
<proteinExistence type="predicted"/>
<dbReference type="EMBL" id="FQXU01000004">
    <property type="protein sequence ID" value="SHH79074.1"/>
    <property type="molecule type" value="Genomic_DNA"/>
</dbReference>
<organism evidence="3 4">
    <name type="scientific">Clostridium intestinale DSM 6191</name>
    <dbReference type="NCBI Taxonomy" id="1121320"/>
    <lineage>
        <taxon>Bacteria</taxon>
        <taxon>Bacillati</taxon>
        <taxon>Bacillota</taxon>
        <taxon>Clostridia</taxon>
        <taxon>Eubacteriales</taxon>
        <taxon>Clostridiaceae</taxon>
        <taxon>Clostridium</taxon>
    </lineage>
</organism>
<evidence type="ECO:0000313" key="4">
    <source>
        <dbReference type="Proteomes" id="UP000184241"/>
    </source>
</evidence>
<reference evidence="3 4" key="1">
    <citation type="submission" date="2016-11" db="EMBL/GenBank/DDBJ databases">
        <authorList>
            <person name="Jaros S."/>
            <person name="Januszkiewicz K."/>
            <person name="Wedrychowicz H."/>
        </authorList>
    </citation>
    <scope>NUCLEOTIDE SEQUENCE [LARGE SCALE GENOMIC DNA]</scope>
    <source>
        <strain evidence="3 4">DSM 6191</strain>
    </source>
</reference>
<dbReference type="Gene3D" id="3.40.1440.10">
    <property type="entry name" value="GIY-YIG endonuclease"/>
    <property type="match status" value="1"/>
</dbReference>
<dbReference type="Proteomes" id="UP000184241">
    <property type="component" value="Unassembled WGS sequence"/>
</dbReference>
<dbReference type="InterPro" id="IPR035901">
    <property type="entry name" value="GIY-YIG_endonuc_sf"/>
</dbReference>